<dbReference type="Proteomes" id="UP001055039">
    <property type="component" value="Unassembled WGS sequence"/>
</dbReference>
<reference evidence="1" key="1">
    <citation type="journal article" date="2021" name="Front. Microbiol.">
        <title>Comprehensive Comparative Genomics and Phenotyping of Methylobacterium Species.</title>
        <authorList>
            <person name="Alessa O."/>
            <person name="Ogura Y."/>
            <person name="Fujitani Y."/>
            <person name="Takami H."/>
            <person name="Hayashi T."/>
            <person name="Sahin N."/>
            <person name="Tani A."/>
        </authorList>
    </citation>
    <scope>NUCLEOTIDE SEQUENCE</scope>
    <source>
        <strain evidence="1">NBRC 15686</strain>
    </source>
</reference>
<proteinExistence type="predicted"/>
<protein>
    <submittedName>
        <fullName evidence="1">Uncharacterized protein</fullName>
    </submittedName>
</protein>
<dbReference type="RefSeq" id="WP_238229028.1">
    <property type="nucleotide sequence ID" value="NZ_BAAADH010000057.1"/>
</dbReference>
<evidence type="ECO:0000313" key="1">
    <source>
        <dbReference type="EMBL" id="GJE68225.1"/>
    </source>
</evidence>
<reference evidence="1" key="2">
    <citation type="submission" date="2021-08" db="EMBL/GenBank/DDBJ databases">
        <authorList>
            <person name="Tani A."/>
            <person name="Ola A."/>
            <person name="Ogura Y."/>
            <person name="Katsura K."/>
            <person name="Hayashi T."/>
        </authorList>
    </citation>
    <scope>NUCLEOTIDE SEQUENCE</scope>
    <source>
        <strain evidence="1">NBRC 15686</strain>
    </source>
</reference>
<evidence type="ECO:0000313" key="2">
    <source>
        <dbReference type="Proteomes" id="UP001055039"/>
    </source>
</evidence>
<comment type="caution">
    <text evidence="1">The sequence shown here is derived from an EMBL/GenBank/DDBJ whole genome shotgun (WGS) entry which is preliminary data.</text>
</comment>
<gene>
    <name evidence="1" type="ORF">LNAOJCKE_5462</name>
</gene>
<name>A0ABQ4UR44_9HYPH</name>
<keyword evidence="2" id="KW-1185">Reference proteome</keyword>
<organism evidence="1 2">
    <name type="scientific">Methylorubrum aminovorans</name>
    <dbReference type="NCBI Taxonomy" id="269069"/>
    <lineage>
        <taxon>Bacteria</taxon>
        <taxon>Pseudomonadati</taxon>
        <taxon>Pseudomonadota</taxon>
        <taxon>Alphaproteobacteria</taxon>
        <taxon>Hyphomicrobiales</taxon>
        <taxon>Methylobacteriaceae</taxon>
        <taxon>Methylorubrum</taxon>
    </lineage>
</organism>
<accession>A0ABQ4UR44</accession>
<dbReference type="EMBL" id="BPRC01000049">
    <property type="protein sequence ID" value="GJE68225.1"/>
    <property type="molecule type" value="Genomic_DNA"/>
</dbReference>
<sequence length="84" mass="9406">MSASDPTEVSADTAEVIAARRREMAVEHILFGALRHLAGRHPAMLDELEASLPHLWDRSEGTARDDEAVREIARRFIRSLRAEA</sequence>